<dbReference type="Pfam" id="PF01464">
    <property type="entry name" value="SLT"/>
    <property type="match status" value="1"/>
</dbReference>
<dbReference type="PANTHER" id="PTHR37423">
    <property type="entry name" value="SOLUBLE LYTIC MUREIN TRANSGLYCOSYLASE-RELATED"/>
    <property type="match status" value="1"/>
</dbReference>
<accession>A0ABT5HK25</accession>
<comment type="caution">
    <text evidence="5">The sequence shown here is derived from an EMBL/GenBank/DDBJ whole genome shotgun (WGS) entry which is preliminary data.</text>
</comment>
<dbReference type="EMBL" id="JAQQKV010000002">
    <property type="protein sequence ID" value="MDC7676573.1"/>
    <property type="molecule type" value="Genomic_DNA"/>
</dbReference>
<keyword evidence="6" id="KW-1185">Reference proteome</keyword>
<dbReference type="InterPro" id="IPR000189">
    <property type="entry name" value="Transglyc_AS"/>
</dbReference>
<name>A0ABT5HK25_9CAUL</name>
<gene>
    <name evidence="5" type="ORF">PQU98_10555</name>
</gene>
<feature type="domain" description="Transglycosylase SLT" evidence="4">
    <location>
        <begin position="60"/>
        <end position="163"/>
    </location>
</feature>
<dbReference type="Gene3D" id="1.10.530.10">
    <property type="match status" value="1"/>
</dbReference>
<proteinExistence type="inferred from homology"/>
<dbReference type="Proteomes" id="UP001218579">
    <property type="component" value="Unassembled WGS sequence"/>
</dbReference>
<evidence type="ECO:0000256" key="1">
    <source>
        <dbReference type="ARBA" id="ARBA00007734"/>
    </source>
</evidence>
<evidence type="ECO:0000313" key="6">
    <source>
        <dbReference type="Proteomes" id="UP001218579"/>
    </source>
</evidence>
<comment type="similarity">
    <text evidence="1">Belongs to the transglycosylase Slt family.</text>
</comment>
<dbReference type="RefSeq" id="WP_272744906.1">
    <property type="nucleotide sequence ID" value="NZ_JAQQKV010000002.1"/>
</dbReference>
<sequence>MTARPAYAVMTMLSVCTLAATAYAQVFEVDAAGNLNPLCTSLPPIVPASSATTYPFQAAIDRAAEAFDLSPDLIAAIIRQESGFNPSAISPRGAIGLMQLMPATARELGVNAYDPEQNIHGGAAYLRQQLDRFNGKLDVAMAAYNAGAGAVNRYGGIPPYRETRTYIDKNLDSLAKAMPNEAKASVSETTCS</sequence>
<dbReference type="InterPro" id="IPR008258">
    <property type="entry name" value="Transglycosylase_SLT_dom_1"/>
</dbReference>
<evidence type="ECO:0000256" key="2">
    <source>
        <dbReference type="ARBA" id="ARBA00009387"/>
    </source>
</evidence>
<dbReference type="CDD" id="cd00254">
    <property type="entry name" value="LT-like"/>
    <property type="match status" value="1"/>
</dbReference>
<evidence type="ECO:0000313" key="5">
    <source>
        <dbReference type="EMBL" id="MDC7676573.1"/>
    </source>
</evidence>
<dbReference type="PROSITE" id="PS00922">
    <property type="entry name" value="TRANSGLYCOSYLASE"/>
    <property type="match status" value="1"/>
</dbReference>
<reference evidence="5 6" key="1">
    <citation type="submission" date="2023-01" db="EMBL/GenBank/DDBJ databases">
        <title>Novel species of the genus Asticcacaulis isolated from rivers.</title>
        <authorList>
            <person name="Lu H."/>
        </authorList>
    </citation>
    <scope>NUCLEOTIDE SEQUENCE [LARGE SCALE GENOMIC DNA]</scope>
    <source>
        <strain evidence="5 6">LKC15W</strain>
    </source>
</reference>
<protein>
    <submittedName>
        <fullName evidence="5">Transglycosylase SLT domain-containing protein</fullName>
    </submittedName>
</protein>
<comment type="similarity">
    <text evidence="2">Belongs to the virb1 family.</text>
</comment>
<dbReference type="SUPFAM" id="SSF53955">
    <property type="entry name" value="Lysozyme-like"/>
    <property type="match status" value="1"/>
</dbReference>
<evidence type="ECO:0000256" key="3">
    <source>
        <dbReference type="SAM" id="SignalP"/>
    </source>
</evidence>
<evidence type="ECO:0000259" key="4">
    <source>
        <dbReference type="Pfam" id="PF01464"/>
    </source>
</evidence>
<feature type="chain" id="PRO_5046862373" evidence="3">
    <location>
        <begin position="25"/>
        <end position="192"/>
    </location>
</feature>
<dbReference type="PANTHER" id="PTHR37423:SF2">
    <property type="entry name" value="MEMBRANE-BOUND LYTIC MUREIN TRANSGLYCOSYLASE C"/>
    <property type="match status" value="1"/>
</dbReference>
<organism evidence="5 6">
    <name type="scientific">Asticcacaulis machinosus</name>
    <dbReference type="NCBI Taxonomy" id="2984211"/>
    <lineage>
        <taxon>Bacteria</taxon>
        <taxon>Pseudomonadati</taxon>
        <taxon>Pseudomonadota</taxon>
        <taxon>Alphaproteobacteria</taxon>
        <taxon>Caulobacterales</taxon>
        <taxon>Caulobacteraceae</taxon>
        <taxon>Asticcacaulis</taxon>
    </lineage>
</organism>
<dbReference type="InterPro" id="IPR023346">
    <property type="entry name" value="Lysozyme-like_dom_sf"/>
</dbReference>
<keyword evidence="3" id="KW-0732">Signal</keyword>
<feature type="signal peptide" evidence="3">
    <location>
        <begin position="1"/>
        <end position="24"/>
    </location>
</feature>